<dbReference type="RefSeq" id="WP_344740483.1">
    <property type="nucleotide sequence ID" value="NZ_BAABAY010000001.1"/>
</dbReference>
<keyword evidence="1 3" id="KW-0378">Hydrolase</keyword>
<accession>A0ABW7MX76</accession>
<sequence>MTKTITIELGGLTFDCLAAGNEKDPLILFLHGFPETAFMWKNLIEDFSKKGFYGVAPNQRGYSKGACPNGKKNYRLNLLVEDIIGISKALNKHKFHLVGHDWGAVVGWKVTHDHPDKVLSWSALSVPHIQAFGNAMMTNPEQKKMSQYVKNFQIPFLPEMRIMKKDLALFKRLWKYSSEEEVADYLSVFRNRKQLTAALNYYRANYRMLKQAAKQQILGPIKVPTLFIWGNKDIAIGRAGVEASHKFMKGPYEFLELDAGHWLIQTNYKDLKNVLFSLIKHEEEKSS</sequence>
<dbReference type="PRINTS" id="PR00412">
    <property type="entry name" value="EPOXHYDRLASE"/>
</dbReference>
<dbReference type="InterPro" id="IPR000639">
    <property type="entry name" value="Epox_hydrolase-like"/>
</dbReference>
<organism evidence="3 4">
    <name type="scientific">Gaetbulibacter aestuarii</name>
    <dbReference type="NCBI Taxonomy" id="1502358"/>
    <lineage>
        <taxon>Bacteria</taxon>
        <taxon>Pseudomonadati</taxon>
        <taxon>Bacteroidota</taxon>
        <taxon>Flavobacteriia</taxon>
        <taxon>Flavobacteriales</taxon>
        <taxon>Flavobacteriaceae</taxon>
        <taxon>Gaetbulibacter</taxon>
    </lineage>
</organism>
<comment type="caution">
    <text evidence="3">The sequence shown here is derived from an EMBL/GenBank/DDBJ whole genome shotgun (WGS) entry which is preliminary data.</text>
</comment>
<dbReference type="Gene3D" id="3.40.50.1820">
    <property type="entry name" value="alpha/beta hydrolase"/>
    <property type="match status" value="1"/>
</dbReference>
<evidence type="ECO:0000313" key="3">
    <source>
        <dbReference type="EMBL" id="MFH6771431.1"/>
    </source>
</evidence>
<dbReference type="Proteomes" id="UP001610100">
    <property type="component" value="Unassembled WGS sequence"/>
</dbReference>
<dbReference type="InterPro" id="IPR000073">
    <property type="entry name" value="AB_hydrolase_1"/>
</dbReference>
<proteinExistence type="predicted"/>
<evidence type="ECO:0000313" key="4">
    <source>
        <dbReference type="Proteomes" id="UP001610100"/>
    </source>
</evidence>
<dbReference type="GO" id="GO:0016787">
    <property type="term" value="F:hydrolase activity"/>
    <property type="evidence" value="ECO:0007669"/>
    <property type="project" value="UniProtKB-KW"/>
</dbReference>
<dbReference type="PANTHER" id="PTHR43329">
    <property type="entry name" value="EPOXIDE HYDROLASE"/>
    <property type="match status" value="1"/>
</dbReference>
<reference evidence="3 4" key="1">
    <citation type="submission" date="2024-02" db="EMBL/GenBank/DDBJ databases">
        <title>A Gaetbulibacter species isolated from tidal flats and genomic insights of their niches.</title>
        <authorList>
            <person name="Ye Y."/>
        </authorList>
    </citation>
    <scope>NUCLEOTIDE SEQUENCE [LARGE SCALE GENOMIC DNA]</scope>
    <source>
        <strain evidence="3 4">KYW382</strain>
    </source>
</reference>
<evidence type="ECO:0000256" key="1">
    <source>
        <dbReference type="ARBA" id="ARBA00022801"/>
    </source>
</evidence>
<dbReference type="SUPFAM" id="SSF53474">
    <property type="entry name" value="alpha/beta-Hydrolases"/>
    <property type="match status" value="1"/>
</dbReference>
<protein>
    <submittedName>
        <fullName evidence="3">Alpha/beta hydrolase</fullName>
    </submittedName>
</protein>
<keyword evidence="4" id="KW-1185">Reference proteome</keyword>
<dbReference type="EMBL" id="JBAWKB010000001">
    <property type="protein sequence ID" value="MFH6771431.1"/>
    <property type="molecule type" value="Genomic_DNA"/>
</dbReference>
<dbReference type="InterPro" id="IPR029058">
    <property type="entry name" value="AB_hydrolase_fold"/>
</dbReference>
<gene>
    <name evidence="3" type="ORF">V8G58_05740</name>
</gene>
<feature type="domain" description="AB hydrolase-1" evidence="2">
    <location>
        <begin position="25"/>
        <end position="264"/>
    </location>
</feature>
<dbReference type="Pfam" id="PF00561">
    <property type="entry name" value="Abhydrolase_1"/>
    <property type="match status" value="1"/>
</dbReference>
<name>A0ABW7MX76_9FLAO</name>
<evidence type="ECO:0000259" key="2">
    <source>
        <dbReference type="Pfam" id="PF00561"/>
    </source>
</evidence>